<gene>
    <name evidence="10" type="ORF">ACJIZ3_009546</name>
</gene>
<evidence type="ECO:0000256" key="4">
    <source>
        <dbReference type="ARBA" id="ARBA00022475"/>
    </source>
</evidence>
<dbReference type="InterPro" id="IPR006702">
    <property type="entry name" value="CASP_dom"/>
</dbReference>
<dbReference type="Pfam" id="PF04535">
    <property type="entry name" value="CASP_dom"/>
    <property type="match status" value="1"/>
</dbReference>
<evidence type="ECO:0000256" key="5">
    <source>
        <dbReference type="ARBA" id="ARBA00022692"/>
    </source>
</evidence>
<evidence type="ECO:0000256" key="2">
    <source>
        <dbReference type="ARBA" id="ARBA00007651"/>
    </source>
</evidence>
<dbReference type="AlphaFoldDB" id="A0ABD3TDM7"/>
<evidence type="ECO:0000259" key="9">
    <source>
        <dbReference type="Pfam" id="PF04535"/>
    </source>
</evidence>
<feature type="transmembrane region" description="Helical" evidence="8">
    <location>
        <begin position="102"/>
        <end position="122"/>
    </location>
</feature>
<evidence type="ECO:0000256" key="6">
    <source>
        <dbReference type="ARBA" id="ARBA00022989"/>
    </source>
</evidence>
<feature type="domain" description="Casparian strip membrane protein" evidence="9">
    <location>
        <begin position="12"/>
        <end position="151"/>
    </location>
</feature>
<comment type="subcellular location">
    <subcellularLocation>
        <location evidence="1 8">Cell membrane</location>
        <topology evidence="1 8">Multi-pass membrane protein</topology>
    </subcellularLocation>
</comment>
<evidence type="ECO:0000256" key="8">
    <source>
        <dbReference type="RuleBase" id="RU361233"/>
    </source>
</evidence>
<keyword evidence="5 8" id="KW-0812">Transmembrane</keyword>
<feature type="transmembrane region" description="Helical" evidence="8">
    <location>
        <begin position="143"/>
        <end position="163"/>
    </location>
</feature>
<feature type="transmembrane region" description="Helical" evidence="8">
    <location>
        <begin position="12"/>
        <end position="34"/>
    </location>
</feature>
<organism evidence="10 11">
    <name type="scientific">Penstemon smallii</name>
    <dbReference type="NCBI Taxonomy" id="265156"/>
    <lineage>
        <taxon>Eukaryota</taxon>
        <taxon>Viridiplantae</taxon>
        <taxon>Streptophyta</taxon>
        <taxon>Embryophyta</taxon>
        <taxon>Tracheophyta</taxon>
        <taxon>Spermatophyta</taxon>
        <taxon>Magnoliopsida</taxon>
        <taxon>eudicotyledons</taxon>
        <taxon>Gunneridae</taxon>
        <taxon>Pentapetalae</taxon>
        <taxon>asterids</taxon>
        <taxon>lamiids</taxon>
        <taxon>Lamiales</taxon>
        <taxon>Plantaginaceae</taxon>
        <taxon>Cheloneae</taxon>
        <taxon>Penstemon</taxon>
    </lineage>
</organism>
<dbReference type="PANTHER" id="PTHR33573">
    <property type="entry name" value="CASP-LIKE PROTEIN 4A4"/>
    <property type="match status" value="1"/>
</dbReference>
<accession>A0ABD3TDM7</accession>
<comment type="caution">
    <text evidence="10">The sequence shown here is derived from an EMBL/GenBank/DDBJ whole genome shotgun (WGS) entry which is preliminary data.</text>
</comment>
<dbReference type="Proteomes" id="UP001634393">
    <property type="component" value="Unassembled WGS sequence"/>
</dbReference>
<evidence type="ECO:0000313" key="10">
    <source>
        <dbReference type="EMBL" id="KAL3834810.1"/>
    </source>
</evidence>
<dbReference type="GO" id="GO:0005886">
    <property type="term" value="C:plasma membrane"/>
    <property type="evidence" value="ECO:0007669"/>
    <property type="project" value="UniProtKB-SubCell"/>
</dbReference>
<protein>
    <recommendedName>
        <fullName evidence="8">CASP-like protein</fullName>
    </recommendedName>
</protein>
<name>A0ABD3TDM7_9LAMI</name>
<proteinExistence type="inferred from homology"/>
<reference evidence="10 11" key="1">
    <citation type="submission" date="2024-12" db="EMBL/GenBank/DDBJ databases">
        <title>The unique morphological basis and parallel evolutionary history of personate flowers in Penstemon.</title>
        <authorList>
            <person name="Depatie T.H."/>
            <person name="Wessinger C.A."/>
        </authorList>
    </citation>
    <scope>NUCLEOTIDE SEQUENCE [LARGE SCALE GENOMIC DNA]</scope>
    <source>
        <strain evidence="10">WTNN_2</strain>
        <tissue evidence="10">Leaf</tissue>
    </source>
</reference>
<keyword evidence="4 8" id="KW-1003">Cell membrane</keyword>
<keyword evidence="7 8" id="KW-0472">Membrane</keyword>
<evidence type="ECO:0000256" key="1">
    <source>
        <dbReference type="ARBA" id="ARBA00004651"/>
    </source>
</evidence>
<evidence type="ECO:0000256" key="3">
    <source>
        <dbReference type="ARBA" id="ARBA00011489"/>
    </source>
</evidence>
<evidence type="ECO:0000313" key="11">
    <source>
        <dbReference type="Proteomes" id="UP001634393"/>
    </source>
</evidence>
<keyword evidence="11" id="KW-1185">Reference proteome</keyword>
<keyword evidence="6 8" id="KW-1133">Transmembrane helix</keyword>
<feature type="transmembrane region" description="Helical" evidence="8">
    <location>
        <begin position="55"/>
        <end position="82"/>
    </location>
</feature>
<comment type="similarity">
    <text evidence="2 8">Belongs to the Casparian strip membrane proteins (CASP) family.</text>
</comment>
<evidence type="ECO:0000256" key="7">
    <source>
        <dbReference type="ARBA" id="ARBA00023136"/>
    </source>
</evidence>
<dbReference type="EMBL" id="JBJXBP010000004">
    <property type="protein sequence ID" value="KAL3834810.1"/>
    <property type="molecule type" value="Genomic_DNA"/>
</dbReference>
<dbReference type="PANTHER" id="PTHR33573:SF40">
    <property type="entry name" value="CASP-LIKE PROTEIN 4D2"/>
    <property type="match status" value="1"/>
</dbReference>
<comment type="subunit">
    <text evidence="3 8">Homodimer and heterodimers.</text>
</comment>
<sequence>MAPPPSMAVSPLVALIIRIITFICLFISIIVIATNKVTVVSRKTQTEVLFSSFYAYRYMLASGVIGMAYTILQTALTIFTVSTGNRLGGDGFAFLDFFGDKVISYLLATGAAAGFGLTVDLGRDEVVDSVIGSFLQKANVSTSLLFIGFLFSAISSVFSSLSLPKRVD</sequence>